<dbReference type="EMBL" id="GL453905">
    <property type="protein sequence ID" value="EFN75253.1"/>
    <property type="molecule type" value="Genomic_DNA"/>
</dbReference>
<name>E2C9X7_HARSA</name>
<accession>E2C9X7</accession>
<reference evidence="1 2" key="1">
    <citation type="journal article" date="2010" name="Science">
        <title>Genomic comparison of the ants Camponotus floridanus and Harpegnathos saltator.</title>
        <authorList>
            <person name="Bonasio R."/>
            <person name="Zhang G."/>
            <person name="Ye C."/>
            <person name="Mutti N.S."/>
            <person name="Fang X."/>
            <person name="Qin N."/>
            <person name="Donahue G."/>
            <person name="Yang P."/>
            <person name="Li Q."/>
            <person name="Li C."/>
            <person name="Zhang P."/>
            <person name="Huang Z."/>
            <person name="Berger S.L."/>
            <person name="Reinberg D."/>
            <person name="Wang J."/>
            <person name="Liebig J."/>
        </authorList>
    </citation>
    <scope>NUCLEOTIDE SEQUENCE [LARGE SCALE GENOMIC DNA]</scope>
    <source>
        <strain evidence="1 2">R22 G/1</strain>
    </source>
</reference>
<dbReference type="PANTHER" id="PTHR33053">
    <property type="entry name" value="PROTEIN, PUTATIVE-RELATED"/>
    <property type="match status" value="1"/>
</dbReference>
<feature type="non-terminal residue" evidence="1">
    <location>
        <position position="110"/>
    </location>
</feature>
<protein>
    <submittedName>
        <fullName evidence="1">Uncharacterized protein</fullName>
    </submittedName>
</protein>
<evidence type="ECO:0000313" key="1">
    <source>
        <dbReference type="EMBL" id="EFN75253.1"/>
    </source>
</evidence>
<dbReference type="PANTHER" id="PTHR33053:SF24">
    <property type="entry name" value="TRANSPOSASE DOMAIN-CONTAINING PROTEIN"/>
    <property type="match status" value="1"/>
</dbReference>
<dbReference type="AlphaFoldDB" id="E2C9X7"/>
<keyword evidence="2" id="KW-1185">Reference proteome</keyword>
<evidence type="ECO:0000313" key="2">
    <source>
        <dbReference type="Proteomes" id="UP000008237"/>
    </source>
</evidence>
<dbReference type="InParanoid" id="E2C9X7"/>
<organism evidence="2">
    <name type="scientific">Harpegnathos saltator</name>
    <name type="common">Jerdon's jumping ant</name>
    <dbReference type="NCBI Taxonomy" id="610380"/>
    <lineage>
        <taxon>Eukaryota</taxon>
        <taxon>Metazoa</taxon>
        <taxon>Ecdysozoa</taxon>
        <taxon>Arthropoda</taxon>
        <taxon>Hexapoda</taxon>
        <taxon>Insecta</taxon>
        <taxon>Pterygota</taxon>
        <taxon>Neoptera</taxon>
        <taxon>Endopterygota</taxon>
        <taxon>Hymenoptera</taxon>
        <taxon>Apocrita</taxon>
        <taxon>Aculeata</taxon>
        <taxon>Formicoidea</taxon>
        <taxon>Formicidae</taxon>
        <taxon>Ponerinae</taxon>
        <taxon>Ponerini</taxon>
        <taxon>Harpegnathos</taxon>
    </lineage>
</organism>
<feature type="non-terminal residue" evidence="1">
    <location>
        <position position="1"/>
    </location>
</feature>
<dbReference type="OrthoDB" id="10028922at2759"/>
<sequence>PKSARTLLNAPRNNIVQVSAENGHFFHYSLEKAIIEQFISIKTTIESEVIMMDLNIDGLPISKSSKGQLWPILAKIYGDVFTPFVISAYYGYSKPPSVDILLKPFCQEYN</sequence>
<dbReference type="Proteomes" id="UP000008237">
    <property type="component" value="Unassembled WGS sequence"/>
</dbReference>
<proteinExistence type="predicted"/>
<gene>
    <name evidence="1" type="ORF">EAI_00046</name>
</gene>
<dbReference type="OMA" id="ESEVIMM"/>